<dbReference type="Pfam" id="PF16079">
    <property type="entry name" value="Phage_holin_5_2"/>
    <property type="match status" value="1"/>
</dbReference>
<dbReference type="InterPro" id="IPR032111">
    <property type="entry name" value="Clostridium_phage_holin"/>
</dbReference>
<dbReference type="Proteomes" id="UP000192478">
    <property type="component" value="Chromosome"/>
</dbReference>
<evidence type="ECO:0008006" key="6">
    <source>
        <dbReference type="Google" id="ProtNLM"/>
    </source>
</evidence>
<dbReference type="Proteomes" id="UP000177894">
    <property type="component" value="Chromosome"/>
</dbReference>
<dbReference type="RefSeq" id="WP_070968736.1">
    <property type="nucleotide sequence ID" value="NZ_CP017603.1"/>
</dbReference>
<reference evidence="2 4" key="1">
    <citation type="submission" date="2016-10" db="EMBL/GenBank/DDBJ databases">
        <title>Complete Genome Sequence of Acetogen Clostridium formicoaceticum ATCC 27076.</title>
        <authorList>
            <person name="Bao T."/>
            <person name="Cheng C."/>
            <person name="Zhao J."/>
            <person name="Yang S.-T."/>
            <person name="Wang J."/>
            <person name="Wang M."/>
        </authorList>
    </citation>
    <scope>NUCLEOTIDE SEQUENCE [LARGE SCALE GENOMIC DNA]</scope>
    <source>
        <strain evidence="2 4">ATCC 27076</strain>
    </source>
</reference>
<dbReference type="EMBL" id="CP017603">
    <property type="protein sequence ID" value="AOY76699.1"/>
    <property type="molecule type" value="Genomic_DNA"/>
</dbReference>
<proteinExistence type="predicted"/>
<keyword evidence="1" id="KW-0472">Membrane</keyword>
<evidence type="ECO:0000256" key="1">
    <source>
        <dbReference type="SAM" id="Phobius"/>
    </source>
</evidence>
<keyword evidence="1" id="KW-1133">Transmembrane helix</keyword>
<evidence type="ECO:0000313" key="2">
    <source>
        <dbReference type="EMBL" id="AOY76699.1"/>
    </source>
</evidence>
<evidence type="ECO:0000313" key="3">
    <source>
        <dbReference type="EMBL" id="ARE87132.1"/>
    </source>
</evidence>
<gene>
    <name evidence="2" type="ORF">BJL90_12975</name>
    <name evidence="3" type="ORF">CLFO_15180</name>
</gene>
<feature type="transmembrane region" description="Helical" evidence="1">
    <location>
        <begin position="66"/>
        <end position="84"/>
    </location>
</feature>
<evidence type="ECO:0000313" key="5">
    <source>
        <dbReference type="Proteomes" id="UP000192478"/>
    </source>
</evidence>
<dbReference type="EMBL" id="CP020559">
    <property type="protein sequence ID" value="ARE87132.1"/>
    <property type="molecule type" value="Genomic_DNA"/>
</dbReference>
<protein>
    <recommendedName>
        <fullName evidence="6">Holin</fullName>
    </recommendedName>
</protein>
<accession>A0AAC9WFP4</accession>
<keyword evidence="1" id="KW-0812">Transmembrane</keyword>
<dbReference type="AlphaFoldDB" id="A0AAC9WFP4"/>
<organism evidence="3 5">
    <name type="scientific">Clostridium formicaceticum</name>
    <dbReference type="NCBI Taxonomy" id="1497"/>
    <lineage>
        <taxon>Bacteria</taxon>
        <taxon>Bacillati</taxon>
        <taxon>Bacillota</taxon>
        <taxon>Clostridia</taxon>
        <taxon>Eubacteriales</taxon>
        <taxon>Clostridiaceae</taxon>
        <taxon>Clostridium</taxon>
    </lineage>
</organism>
<evidence type="ECO:0000313" key="4">
    <source>
        <dbReference type="Proteomes" id="UP000177894"/>
    </source>
</evidence>
<reference evidence="3 5" key="2">
    <citation type="submission" date="2017-03" db="EMBL/GenBank/DDBJ databases">
        <title>Complete sequence of Clostridium formicaceticum DSM 92.</title>
        <authorList>
            <person name="Poehlein A."/>
            <person name="Karl M."/>
            <person name="Bengelsdorf F.R."/>
            <person name="Duerre P."/>
            <person name="Daniel R."/>
        </authorList>
    </citation>
    <scope>NUCLEOTIDE SEQUENCE [LARGE SCALE GENOMIC DNA]</scope>
    <source>
        <strain evidence="3 5">DSM 92</strain>
    </source>
</reference>
<dbReference type="KEGG" id="cfm:BJL90_12975"/>
<feature type="transmembrane region" description="Helical" evidence="1">
    <location>
        <begin position="13"/>
        <end position="31"/>
    </location>
</feature>
<name>A0AAC9WFP4_9CLOT</name>
<feature type="transmembrane region" description="Helical" evidence="1">
    <location>
        <begin position="43"/>
        <end position="60"/>
    </location>
</feature>
<keyword evidence="4" id="KW-1185">Reference proteome</keyword>
<sequence>MHELDSIIEVLKIFLANPWLLVFAGLWVVGYMLKEHSNLNNKLIPWILLLLGGTLGIFLIEWSLGGLIIGLLMSYIIIGFYEHLKNSIELFKGLD</sequence>